<dbReference type="EMBL" id="BGPR01028847">
    <property type="protein sequence ID" value="GBO00273.1"/>
    <property type="molecule type" value="Genomic_DNA"/>
</dbReference>
<dbReference type="PANTHER" id="PTHR46409:SF1">
    <property type="entry name" value="HTH PSQ-TYPE DOMAIN-CONTAINING PROTEIN"/>
    <property type="match status" value="1"/>
</dbReference>
<keyword evidence="4" id="KW-1185">Reference proteome</keyword>
<keyword evidence="1" id="KW-1133">Transmembrane helix</keyword>
<feature type="transmembrane region" description="Helical" evidence="1">
    <location>
        <begin position="92"/>
        <end position="117"/>
    </location>
</feature>
<organism evidence="3 4">
    <name type="scientific">Araneus ventricosus</name>
    <name type="common">Orbweaver spider</name>
    <name type="synonym">Epeira ventricosa</name>
    <dbReference type="NCBI Taxonomy" id="182803"/>
    <lineage>
        <taxon>Eukaryota</taxon>
        <taxon>Metazoa</taxon>
        <taxon>Ecdysozoa</taxon>
        <taxon>Arthropoda</taxon>
        <taxon>Chelicerata</taxon>
        <taxon>Arachnida</taxon>
        <taxon>Araneae</taxon>
        <taxon>Araneomorphae</taxon>
        <taxon>Entelegynae</taxon>
        <taxon>Araneoidea</taxon>
        <taxon>Araneidae</taxon>
        <taxon>Araneus</taxon>
    </lineage>
</organism>
<sequence>MNVCTKGSYSYSGPIGLFLKDCENNPVVKFQQIDCTLQPLILKDINKLCTDQQYLYDICLAMKDGSCSSSMTDNSPGKLSHARWLTPANRLLWLYIGIPCPLQNLIILVKYVMLVYAPMGFEMKKRNRIASMVPNISGK</sequence>
<evidence type="ECO:0000313" key="3">
    <source>
        <dbReference type="EMBL" id="GBO00294.1"/>
    </source>
</evidence>
<protein>
    <submittedName>
        <fullName evidence="3">Uncharacterized protein</fullName>
    </submittedName>
</protein>
<gene>
    <name evidence="2" type="ORF">AVEN_164217_1</name>
    <name evidence="3" type="ORF">AVEN_16904_1</name>
</gene>
<evidence type="ECO:0000256" key="1">
    <source>
        <dbReference type="SAM" id="Phobius"/>
    </source>
</evidence>
<name>A0A4Y2TKN3_ARAVE</name>
<dbReference type="AlphaFoldDB" id="A0A4Y2TKN3"/>
<dbReference type="PANTHER" id="PTHR46409">
    <property type="entry name" value="HTH PSQ-TYPE DOMAIN-CONTAINING PROTEIN"/>
    <property type="match status" value="1"/>
</dbReference>
<evidence type="ECO:0000313" key="4">
    <source>
        <dbReference type="Proteomes" id="UP000499080"/>
    </source>
</evidence>
<keyword evidence="1" id="KW-0812">Transmembrane</keyword>
<evidence type="ECO:0000313" key="2">
    <source>
        <dbReference type="EMBL" id="GBO00273.1"/>
    </source>
</evidence>
<proteinExistence type="predicted"/>
<comment type="caution">
    <text evidence="3">The sequence shown here is derived from an EMBL/GenBank/DDBJ whole genome shotgun (WGS) entry which is preliminary data.</text>
</comment>
<keyword evidence="1" id="KW-0472">Membrane</keyword>
<dbReference type="Proteomes" id="UP000499080">
    <property type="component" value="Unassembled WGS sequence"/>
</dbReference>
<accession>A0A4Y2TKN3</accession>
<reference evidence="3 4" key="1">
    <citation type="journal article" date="2019" name="Sci. Rep.">
        <title>Orb-weaving spider Araneus ventricosus genome elucidates the spidroin gene catalogue.</title>
        <authorList>
            <person name="Kono N."/>
            <person name="Nakamura H."/>
            <person name="Ohtoshi R."/>
            <person name="Moran D.A.P."/>
            <person name="Shinohara A."/>
            <person name="Yoshida Y."/>
            <person name="Fujiwara M."/>
            <person name="Mori M."/>
            <person name="Tomita M."/>
            <person name="Arakawa K."/>
        </authorList>
    </citation>
    <scope>NUCLEOTIDE SEQUENCE [LARGE SCALE GENOMIC DNA]</scope>
</reference>
<dbReference type="EMBL" id="BGPR01028866">
    <property type="protein sequence ID" value="GBO00294.1"/>
    <property type="molecule type" value="Genomic_DNA"/>
</dbReference>